<proteinExistence type="predicted"/>
<protein>
    <submittedName>
        <fullName evidence="2">Uncharacterized protein</fullName>
    </submittedName>
</protein>
<organism evidence="2 3">
    <name type="scientific">Trifolium medium</name>
    <dbReference type="NCBI Taxonomy" id="97028"/>
    <lineage>
        <taxon>Eukaryota</taxon>
        <taxon>Viridiplantae</taxon>
        <taxon>Streptophyta</taxon>
        <taxon>Embryophyta</taxon>
        <taxon>Tracheophyta</taxon>
        <taxon>Spermatophyta</taxon>
        <taxon>Magnoliopsida</taxon>
        <taxon>eudicotyledons</taxon>
        <taxon>Gunneridae</taxon>
        <taxon>Pentapetalae</taxon>
        <taxon>rosids</taxon>
        <taxon>fabids</taxon>
        <taxon>Fabales</taxon>
        <taxon>Fabaceae</taxon>
        <taxon>Papilionoideae</taxon>
        <taxon>50 kb inversion clade</taxon>
        <taxon>NPAAA clade</taxon>
        <taxon>Hologalegina</taxon>
        <taxon>IRL clade</taxon>
        <taxon>Trifolieae</taxon>
        <taxon>Trifolium</taxon>
    </lineage>
</organism>
<evidence type="ECO:0000313" key="3">
    <source>
        <dbReference type="Proteomes" id="UP000265520"/>
    </source>
</evidence>
<feature type="region of interest" description="Disordered" evidence="1">
    <location>
        <begin position="1"/>
        <end position="27"/>
    </location>
</feature>
<name>A0A392VWQ1_9FABA</name>
<reference evidence="2 3" key="1">
    <citation type="journal article" date="2018" name="Front. Plant Sci.">
        <title>Red Clover (Trifolium pratense) and Zigzag Clover (T. medium) - A Picture of Genomic Similarities and Differences.</title>
        <authorList>
            <person name="Dluhosova J."/>
            <person name="Istvanek J."/>
            <person name="Nedelnik J."/>
            <person name="Repkova J."/>
        </authorList>
    </citation>
    <scope>NUCLEOTIDE SEQUENCE [LARGE SCALE GENOMIC DNA]</scope>
    <source>
        <strain evidence="3">cv. 10/8</strain>
        <tissue evidence="2">Leaf</tissue>
    </source>
</reference>
<evidence type="ECO:0000256" key="1">
    <source>
        <dbReference type="SAM" id="MobiDB-lite"/>
    </source>
</evidence>
<keyword evidence="3" id="KW-1185">Reference proteome</keyword>
<sequence length="27" mass="2696">MGMKNSSKFESGEMSAGFENGGEGIGG</sequence>
<feature type="non-terminal residue" evidence="2">
    <location>
        <position position="27"/>
    </location>
</feature>
<dbReference type="AlphaFoldDB" id="A0A392VWQ1"/>
<dbReference type="EMBL" id="LXQA011284944">
    <property type="protein sequence ID" value="MCI91892.1"/>
    <property type="molecule type" value="Genomic_DNA"/>
</dbReference>
<dbReference type="Proteomes" id="UP000265520">
    <property type="component" value="Unassembled WGS sequence"/>
</dbReference>
<evidence type="ECO:0000313" key="2">
    <source>
        <dbReference type="EMBL" id="MCI91892.1"/>
    </source>
</evidence>
<accession>A0A392VWQ1</accession>
<comment type="caution">
    <text evidence="2">The sequence shown here is derived from an EMBL/GenBank/DDBJ whole genome shotgun (WGS) entry which is preliminary data.</text>
</comment>